<dbReference type="EMBL" id="KL142377">
    <property type="protein sequence ID" value="KDR77042.1"/>
    <property type="molecule type" value="Genomic_DNA"/>
</dbReference>
<protein>
    <recommendedName>
        <fullName evidence="2">Rhodopsin domain-containing protein</fullName>
    </recommendedName>
</protein>
<feature type="transmembrane region" description="Helical" evidence="1">
    <location>
        <begin position="45"/>
        <end position="65"/>
    </location>
</feature>
<dbReference type="AlphaFoldDB" id="A0A067T3Z8"/>
<feature type="transmembrane region" description="Helical" evidence="1">
    <location>
        <begin position="115"/>
        <end position="130"/>
    </location>
</feature>
<keyword evidence="1" id="KW-1133">Transmembrane helix</keyword>
<feature type="transmembrane region" description="Helical" evidence="1">
    <location>
        <begin position="85"/>
        <end position="103"/>
    </location>
</feature>
<feature type="transmembrane region" description="Helical" evidence="1">
    <location>
        <begin position="150"/>
        <end position="168"/>
    </location>
</feature>
<gene>
    <name evidence="3" type="ORF">GALMADRAFT_139067</name>
</gene>
<reference evidence="4" key="1">
    <citation type="journal article" date="2014" name="Proc. Natl. Acad. Sci. U.S.A.">
        <title>Extensive sampling of basidiomycete genomes demonstrates inadequacy of the white-rot/brown-rot paradigm for wood decay fungi.</title>
        <authorList>
            <person name="Riley R."/>
            <person name="Salamov A.A."/>
            <person name="Brown D.W."/>
            <person name="Nagy L.G."/>
            <person name="Floudas D."/>
            <person name="Held B.W."/>
            <person name="Levasseur A."/>
            <person name="Lombard V."/>
            <person name="Morin E."/>
            <person name="Otillar R."/>
            <person name="Lindquist E.A."/>
            <person name="Sun H."/>
            <person name="LaButti K.M."/>
            <person name="Schmutz J."/>
            <person name="Jabbour D."/>
            <person name="Luo H."/>
            <person name="Baker S.E."/>
            <person name="Pisabarro A.G."/>
            <person name="Walton J.D."/>
            <person name="Blanchette R.A."/>
            <person name="Henrissat B."/>
            <person name="Martin F."/>
            <person name="Cullen D."/>
            <person name="Hibbett D.S."/>
            <person name="Grigoriev I.V."/>
        </authorList>
    </citation>
    <scope>NUCLEOTIDE SEQUENCE [LARGE SCALE GENOMIC DNA]</scope>
    <source>
        <strain evidence="4">CBS 339.88</strain>
    </source>
</reference>
<keyword evidence="4" id="KW-1185">Reference proteome</keyword>
<name>A0A067T3Z8_GALM3</name>
<dbReference type="Proteomes" id="UP000027222">
    <property type="component" value="Unassembled WGS sequence"/>
</dbReference>
<dbReference type="OrthoDB" id="3229610at2759"/>
<accession>A0A067T3Z8</accession>
<dbReference type="HOGENOM" id="CLU_052841_2_0_1"/>
<dbReference type="Pfam" id="PF20684">
    <property type="entry name" value="Fung_rhodopsin"/>
    <property type="match status" value="1"/>
</dbReference>
<feature type="transmembrane region" description="Helical" evidence="1">
    <location>
        <begin position="223"/>
        <end position="245"/>
    </location>
</feature>
<evidence type="ECO:0000313" key="3">
    <source>
        <dbReference type="EMBL" id="KDR77042.1"/>
    </source>
</evidence>
<keyword evidence="1" id="KW-0812">Transmembrane</keyword>
<feature type="domain" description="Rhodopsin" evidence="2">
    <location>
        <begin position="30"/>
        <end position="129"/>
    </location>
</feature>
<dbReference type="InterPro" id="IPR049326">
    <property type="entry name" value="Rhodopsin_dom_fungi"/>
</dbReference>
<organism evidence="3 4">
    <name type="scientific">Galerina marginata (strain CBS 339.88)</name>
    <dbReference type="NCBI Taxonomy" id="685588"/>
    <lineage>
        <taxon>Eukaryota</taxon>
        <taxon>Fungi</taxon>
        <taxon>Dikarya</taxon>
        <taxon>Basidiomycota</taxon>
        <taxon>Agaricomycotina</taxon>
        <taxon>Agaricomycetes</taxon>
        <taxon>Agaricomycetidae</taxon>
        <taxon>Agaricales</taxon>
        <taxon>Agaricineae</taxon>
        <taxon>Strophariaceae</taxon>
        <taxon>Galerina</taxon>
    </lineage>
</organism>
<keyword evidence="1" id="KW-0472">Membrane</keyword>
<feature type="transmembrane region" description="Helical" evidence="1">
    <location>
        <begin position="180"/>
        <end position="203"/>
    </location>
</feature>
<evidence type="ECO:0000256" key="1">
    <source>
        <dbReference type="SAM" id="Phobius"/>
    </source>
</evidence>
<proteinExistence type="predicted"/>
<evidence type="ECO:0000313" key="4">
    <source>
        <dbReference type="Proteomes" id="UP000027222"/>
    </source>
</evidence>
<sequence>MVSLTPDKIFGVKIVITVLHATVNAFAASRLVHRLNIQKAGGDDYAAVAAALFDGVYAVLLWFRVGESFTAPNGGGPIHPFWGGIFLFLTAIWLTRVSICWTLARIFPPRHPSRIMSLVAMTFMVLAYTLDDLHCLRRPGGFTTAGSFVNFSNIFGDALLICMQFATLWHLKCPTPTVRFLVRCSSFSNAFTMIAGVMLVLFTNGHIDLGSNANFILTLMRNIEVILALFVCNFMILSNYLYALIRRRRLRLREPPASEVQSVSQRQSQISLSARRTQPDFGSFIQLTSVHTDIDYPTQPINSIPPSSLFAVTECIRGNWNPDVL</sequence>
<evidence type="ECO:0000259" key="2">
    <source>
        <dbReference type="Pfam" id="PF20684"/>
    </source>
</evidence>
<feature type="transmembrane region" description="Helical" evidence="1">
    <location>
        <begin position="12"/>
        <end position="33"/>
    </location>
</feature>